<feature type="transmembrane region" description="Helical" evidence="1">
    <location>
        <begin position="385"/>
        <end position="403"/>
    </location>
</feature>
<feature type="transmembrane region" description="Helical" evidence="1">
    <location>
        <begin position="233"/>
        <end position="251"/>
    </location>
</feature>
<feature type="transmembrane region" description="Helical" evidence="1">
    <location>
        <begin position="115"/>
        <end position="134"/>
    </location>
</feature>
<dbReference type="InterPro" id="IPR046671">
    <property type="entry name" value="DUF6541"/>
</dbReference>
<feature type="transmembrane region" description="Helical" evidence="1">
    <location>
        <begin position="338"/>
        <end position="358"/>
    </location>
</feature>
<protein>
    <recommendedName>
        <fullName evidence="4">4-amino-4-deoxy-L-arabinose transferase</fullName>
    </recommendedName>
</protein>
<dbReference type="Pfam" id="PF20176">
    <property type="entry name" value="DUF6541"/>
    <property type="match status" value="1"/>
</dbReference>
<keyword evidence="1" id="KW-0472">Membrane</keyword>
<feature type="transmembrane region" description="Helical" evidence="1">
    <location>
        <begin position="257"/>
        <end position="275"/>
    </location>
</feature>
<keyword evidence="3" id="KW-1185">Reference proteome</keyword>
<gene>
    <name evidence="2" type="ORF">J2Y69_000894</name>
</gene>
<evidence type="ECO:0000313" key="2">
    <source>
        <dbReference type="EMBL" id="MDR6866302.1"/>
    </source>
</evidence>
<feature type="transmembrane region" description="Helical" evidence="1">
    <location>
        <begin position="483"/>
        <end position="502"/>
    </location>
</feature>
<name>A0ABU1SBN8_9MICO</name>
<sequence length="655" mass="68396">MIGEWVAQAGPIGLAVLVVFVPGLLIGSGLGLRGLRLWSAAPGVSVALLSVLAILLPVAGIRWGLLPVGIATAVVAGLVWLVAALVRRGGRAAAPTAPSPSPSPSPSLPSSRRGTLLLVCGLAIGAVLNAARLMTYVGRPEAISQTNDAVFHLNALRWIAESGSASSFDLTGFLGGSGFYPGAWHAVASLAEMDPSAAPVAANAVALVIAALIWPLGIAALVRSVLGGSGSRAAAFAAALSGGLLVFPQLMFEWGVLYPYALSLSLVPAAIALTIDALNGWSRSWRSAIGPGLAALSGVAAIGIAQPSSVLLWGIFVLVWATVSLASSPAIRRKAWRWALLVAGWAVLAVLWAIFTWLTGPVTWRSYRSPLGAGADVLLNAHSQVPMALGMSVLMLIGIVVALRAPQWRWLVLMWALLSIAYVVAVATDLPFVKRALTGPWYGDSFRLAAVVPLAVVPLAALGLAWVVGRAERILTSPAVRRAIPAVALVGIAAVGAVWIAAMPVVQLRIAAETDPQSRYAINDRSYLSSDEYALIRRLPETTPADAVILGNPSTGSSFAYLLADRNMVVRTWSPPMTEAWEVIASRLRDAGTDPAVCAALAAYGSPGYVLDFGPGKEGPGLYVMKGMTDFEDRPGFEQVDHEGDASLWRITACR</sequence>
<accession>A0ABU1SBN8</accession>
<keyword evidence="1" id="KW-1133">Transmembrane helix</keyword>
<comment type="caution">
    <text evidence="2">The sequence shown here is derived from an EMBL/GenBank/DDBJ whole genome shotgun (WGS) entry which is preliminary data.</text>
</comment>
<evidence type="ECO:0008006" key="4">
    <source>
        <dbReference type="Google" id="ProtNLM"/>
    </source>
</evidence>
<evidence type="ECO:0000313" key="3">
    <source>
        <dbReference type="Proteomes" id="UP001259347"/>
    </source>
</evidence>
<dbReference type="RefSeq" id="WP_310017982.1">
    <property type="nucleotide sequence ID" value="NZ_JAVDUM010000003.1"/>
</dbReference>
<feature type="transmembrane region" description="Helical" evidence="1">
    <location>
        <begin position="448"/>
        <end position="471"/>
    </location>
</feature>
<feature type="transmembrane region" description="Helical" evidence="1">
    <location>
        <begin position="311"/>
        <end position="331"/>
    </location>
</feature>
<feature type="transmembrane region" description="Helical" evidence="1">
    <location>
        <begin position="200"/>
        <end position="221"/>
    </location>
</feature>
<feature type="transmembrane region" description="Helical" evidence="1">
    <location>
        <begin position="37"/>
        <end position="59"/>
    </location>
</feature>
<feature type="transmembrane region" description="Helical" evidence="1">
    <location>
        <begin position="410"/>
        <end position="428"/>
    </location>
</feature>
<dbReference type="EMBL" id="JAVDUM010000003">
    <property type="protein sequence ID" value="MDR6866302.1"/>
    <property type="molecule type" value="Genomic_DNA"/>
</dbReference>
<feature type="transmembrane region" description="Helical" evidence="1">
    <location>
        <begin position="65"/>
        <end position="86"/>
    </location>
</feature>
<dbReference type="Proteomes" id="UP001259347">
    <property type="component" value="Unassembled WGS sequence"/>
</dbReference>
<organism evidence="2 3">
    <name type="scientific">Microbacterium resistens</name>
    <dbReference type="NCBI Taxonomy" id="156977"/>
    <lineage>
        <taxon>Bacteria</taxon>
        <taxon>Bacillati</taxon>
        <taxon>Actinomycetota</taxon>
        <taxon>Actinomycetes</taxon>
        <taxon>Micrococcales</taxon>
        <taxon>Microbacteriaceae</taxon>
        <taxon>Microbacterium</taxon>
    </lineage>
</organism>
<proteinExistence type="predicted"/>
<evidence type="ECO:0000256" key="1">
    <source>
        <dbReference type="SAM" id="Phobius"/>
    </source>
</evidence>
<keyword evidence="1" id="KW-0812">Transmembrane</keyword>
<reference evidence="2 3" key="1">
    <citation type="submission" date="2023-07" db="EMBL/GenBank/DDBJ databases">
        <title>Sorghum-associated microbial communities from plants grown in Nebraska, USA.</title>
        <authorList>
            <person name="Schachtman D."/>
        </authorList>
    </citation>
    <scope>NUCLEOTIDE SEQUENCE [LARGE SCALE GENOMIC DNA]</scope>
    <source>
        <strain evidence="2 3">2980</strain>
    </source>
</reference>
<feature type="transmembrane region" description="Helical" evidence="1">
    <location>
        <begin position="12"/>
        <end position="30"/>
    </location>
</feature>
<feature type="transmembrane region" description="Helical" evidence="1">
    <location>
        <begin position="287"/>
        <end position="305"/>
    </location>
</feature>